<evidence type="ECO:0000313" key="2">
    <source>
        <dbReference type="EMBL" id="CAH3143401.1"/>
    </source>
</evidence>
<proteinExistence type="predicted"/>
<reference evidence="2 3" key="1">
    <citation type="submission" date="2022-05" db="EMBL/GenBank/DDBJ databases">
        <authorList>
            <consortium name="Genoscope - CEA"/>
            <person name="William W."/>
        </authorList>
    </citation>
    <scope>NUCLEOTIDE SEQUENCE [LARGE SCALE GENOMIC DNA]</scope>
</reference>
<name>A0ABN8PKB9_9CNID</name>
<dbReference type="EMBL" id="CALNXK010000071">
    <property type="protein sequence ID" value="CAH3143401.1"/>
    <property type="molecule type" value="Genomic_DNA"/>
</dbReference>
<organism evidence="2 3">
    <name type="scientific">Porites lobata</name>
    <dbReference type="NCBI Taxonomy" id="104759"/>
    <lineage>
        <taxon>Eukaryota</taxon>
        <taxon>Metazoa</taxon>
        <taxon>Cnidaria</taxon>
        <taxon>Anthozoa</taxon>
        <taxon>Hexacorallia</taxon>
        <taxon>Scleractinia</taxon>
        <taxon>Fungiina</taxon>
        <taxon>Poritidae</taxon>
        <taxon>Porites</taxon>
    </lineage>
</organism>
<comment type="caution">
    <text evidence="2">The sequence shown here is derived from an EMBL/GenBank/DDBJ whole genome shotgun (WGS) entry which is preliminary data.</text>
</comment>
<evidence type="ECO:0000313" key="3">
    <source>
        <dbReference type="Proteomes" id="UP001159405"/>
    </source>
</evidence>
<sequence>MADDAMMQLTKVFSANVPLSEREDDVRSICSVRSKESNVSRSIAAAHEKARLQKVLSEKKVEQLKRAKARRLKEEQLKLENQIAEAEDAVELAKTKVKFYEELEDPLGGFISRANSIQDLNCEEQLKNIEPKRIIKESMERDRKLEIAEHKPKIKDEKTELEASLAEKSLPGTPGSVSFHTPATETMMARLTTSIDSIVTPSFVCGQILW</sequence>
<keyword evidence="1" id="KW-0175">Coiled coil</keyword>
<feature type="coiled-coil region" evidence="1">
    <location>
        <begin position="47"/>
        <end position="103"/>
    </location>
</feature>
<evidence type="ECO:0000256" key="1">
    <source>
        <dbReference type="SAM" id="Coils"/>
    </source>
</evidence>
<dbReference type="Proteomes" id="UP001159405">
    <property type="component" value="Unassembled WGS sequence"/>
</dbReference>
<protein>
    <submittedName>
        <fullName evidence="2">Uncharacterized protein</fullName>
    </submittedName>
</protein>
<accession>A0ABN8PKB9</accession>
<gene>
    <name evidence="2" type="ORF">PLOB_00043498</name>
</gene>
<keyword evidence="3" id="KW-1185">Reference proteome</keyword>